<sequence length="166" mass="18002">MTRTQKVLSTAALAAGTLSVGANAETKPAETAESVAADLQALDARLFKAAFEDCNMAVLEELLADDLEFYHDRDGLSYTGSDAFIADVKKDCGGGKRVLVDGSLTTHMIGDFGAMQHGRHEFHQIMPDGSSIAREKGVFMHLWKRNPDSGSGWQITRVISYDHEGI</sequence>
<dbReference type="SUPFAM" id="SSF54427">
    <property type="entry name" value="NTF2-like"/>
    <property type="match status" value="1"/>
</dbReference>
<dbReference type="Pfam" id="PF14534">
    <property type="entry name" value="DUF4440"/>
    <property type="match status" value="1"/>
</dbReference>
<gene>
    <name evidence="3" type="ORF">GCM10009096_13130</name>
</gene>
<evidence type="ECO:0000259" key="2">
    <source>
        <dbReference type="Pfam" id="PF14534"/>
    </source>
</evidence>
<evidence type="ECO:0000313" key="4">
    <source>
        <dbReference type="Proteomes" id="UP001500713"/>
    </source>
</evidence>
<keyword evidence="4" id="KW-1185">Reference proteome</keyword>
<organism evidence="3 4">
    <name type="scientific">Parasphingorhabdus litoris</name>
    <dbReference type="NCBI Taxonomy" id="394733"/>
    <lineage>
        <taxon>Bacteria</taxon>
        <taxon>Pseudomonadati</taxon>
        <taxon>Pseudomonadota</taxon>
        <taxon>Alphaproteobacteria</taxon>
        <taxon>Sphingomonadales</taxon>
        <taxon>Sphingomonadaceae</taxon>
        <taxon>Parasphingorhabdus</taxon>
    </lineage>
</organism>
<dbReference type="Proteomes" id="UP001500713">
    <property type="component" value="Unassembled WGS sequence"/>
</dbReference>
<protein>
    <recommendedName>
        <fullName evidence="2">DUF4440 domain-containing protein</fullName>
    </recommendedName>
</protein>
<dbReference type="Gene3D" id="3.10.450.50">
    <property type="match status" value="1"/>
</dbReference>
<name>A0ABN1ACL6_9SPHN</name>
<feature type="chain" id="PRO_5046179931" description="DUF4440 domain-containing protein" evidence="1">
    <location>
        <begin position="25"/>
        <end position="166"/>
    </location>
</feature>
<evidence type="ECO:0000256" key="1">
    <source>
        <dbReference type="SAM" id="SignalP"/>
    </source>
</evidence>
<dbReference type="EMBL" id="BAAAEM010000002">
    <property type="protein sequence ID" value="GAA0473209.1"/>
    <property type="molecule type" value="Genomic_DNA"/>
</dbReference>
<keyword evidence="1" id="KW-0732">Signal</keyword>
<dbReference type="InterPro" id="IPR032710">
    <property type="entry name" value="NTF2-like_dom_sf"/>
</dbReference>
<reference evidence="3 4" key="1">
    <citation type="journal article" date="2019" name="Int. J. Syst. Evol. Microbiol.">
        <title>The Global Catalogue of Microorganisms (GCM) 10K type strain sequencing project: providing services to taxonomists for standard genome sequencing and annotation.</title>
        <authorList>
            <consortium name="The Broad Institute Genomics Platform"/>
            <consortium name="The Broad Institute Genome Sequencing Center for Infectious Disease"/>
            <person name="Wu L."/>
            <person name="Ma J."/>
        </authorList>
    </citation>
    <scope>NUCLEOTIDE SEQUENCE [LARGE SCALE GENOMIC DNA]</scope>
    <source>
        <strain evidence="3 4">JCM 14162</strain>
    </source>
</reference>
<accession>A0ABN1ACL6</accession>
<proteinExistence type="predicted"/>
<feature type="domain" description="DUF4440" evidence="2">
    <location>
        <begin position="39"/>
        <end position="155"/>
    </location>
</feature>
<evidence type="ECO:0000313" key="3">
    <source>
        <dbReference type="EMBL" id="GAA0473209.1"/>
    </source>
</evidence>
<dbReference type="RefSeq" id="WP_229956154.1">
    <property type="nucleotide sequence ID" value="NZ_BAAAEM010000002.1"/>
</dbReference>
<dbReference type="InterPro" id="IPR027843">
    <property type="entry name" value="DUF4440"/>
</dbReference>
<comment type="caution">
    <text evidence="3">The sequence shown here is derived from an EMBL/GenBank/DDBJ whole genome shotgun (WGS) entry which is preliminary data.</text>
</comment>
<feature type="signal peptide" evidence="1">
    <location>
        <begin position="1"/>
        <end position="24"/>
    </location>
</feature>